<proteinExistence type="predicted"/>
<dbReference type="SMART" id="SM01204">
    <property type="entry name" value="FIST_C"/>
    <property type="match status" value="1"/>
</dbReference>
<organism evidence="3">
    <name type="scientific">hydrothermal vent metagenome</name>
    <dbReference type="NCBI Taxonomy" id="652676"/>
    <lineage>
        <taxon>unclassified sequences</taxon>
        <taxon>metagenomes</taxon>
        <taxon>ecological metagenomes</taxon>
    </lineage>
</organism>
<feature type="domain" description="FIST C-domain" evidence="2">
    <location>
        <begin position="219"/>
        <end position="359"/>
    </location>
</feature>
<dbReference type="PANTHER" id="PTHR40252:SF2">
    <property type="entry name" value="BLR0328 PROTEIN"/>
    <property type="match status" value="1"/>
</dbReference>
<dbReference type="AlphaFoldDB" id="A0A1W1BE04"/>
<dbReference type="PANTHER" id="PTHR40252">
    <property type="entry name" value="BLR0328 PROTEIN"/>
    <property type="match status" value="1"/>
</dbReference>
<protein>
    <submittedName>
        <fullName evidence="3">Blr2286 protein</fullName>
    </submittedName>
</protein>
<accession>A0A1W1BE04</accession>
<dbReference type="SMART" id="SM00897">
    <property type="entry name" value="FIST"/>
    <property type="match status" value="1"/>
</dbReference>
<gene>
    <name evidence="3" type="ORF">MNB_SV-6-1270</name>
</gene>
<dbReference type="Pfam" id="PF10442">
    <property type="entry name" value="FIST_C"/>
    <property type="match status" value="1"/>
</dbReference>
<evidence type="ECO:0000259" key="1">
    <source>
        <dbReference type="SMART" id="SM00897"/>
    </source>
</evidence>
<sequence>MKISIYKYSYNDGWDKPFSKISDIQKSLIVVFGTSNLDIASEAIDELVKFHDGATIVGASTSGEIYQDMLLDDTLVVAQLEFSTTTIKSIHTKLTSSIDSYVDGEKIAINLLEDDLKGIFVLSDGLNVNGSQLTKGISSILSSDITVTGGLAGDGDRFEKTWVVVDGKPCSSCISAVGFYGEDIHIGYGSKGGWDRLGIERVVTKSDGNILYELDSQPALALYKRYLGDKADGLPATGLLFPLELRNHEDSTDSKVRTILAIDEERQSITFAGDIPEGSFVTLMKANFDRLIDGAIEAAEAVDLDSYRGEEIFNIAISCVGRRLVLKQRVEEELEDSLSILPPDTKQIGFYSYGEISPLSSGKCDLHNQTMTFTTIWESDA</sequence>
<dbReference type="EMBL" id="FPHC01000024">
    <property type="protein sequence ID" value="SFV51668.1"/>
    <property type="molecule type" value="Genomic_DNA"/>
</dbReference>
<name>A0A1W1BE04_9ZZZZ</name>
<evidence type="ECO:0000313" key="3">
    <source>
        <dbReference type="EMBL" id="SFV51668.1"/>
    </source>
</evidence>
<dbReference type="InterPro" id="IPR013702">
    <property type="entry name" value="FIST_domain_N"/>
</dbReference>
<reference evidence="3" key="1">
    <citation type="submission" date="2016-10" db="EMBL/GenBank/DDBJ databases">
        <authorList>
            <person name="de Groot N.N."/>
        </authorList>
    </citation>
    <scope>NUCLEOTIDE SEQUENCE</scope>
</reference>
<dbReference type="Pfam" id="PF08495">
    <property type="entry name" value="FIST"/>
    <property type="match status" value="1"/>
</dbReference>
<feature type="domain" description="FIST" evidence="1">
    <location>
        <begin position="26"/>
        <end position="218"/>
    </location>
</feature>
<evidence type="ECO:0000259" key="2">
    <source>
        <dbReference type="SMART" id="SM01204"/>
    </source>
</evidence>
<dbReference type="InterPro" id="IPR019494">
    <property type="entry name" value="FIST_C"/>
</dbReference>